<protein>
    <submittedName>
        <fullName evidence="1">Uncharacterized protein</fullName>
    </submittedName>
</protein>
<proteinExistence type="predicted"/>
<dbReference type="EMBL" id="BK015859">
    <property type="protein sequence ID" value="DAD70042.1"/>
    <property type="molecule type" value="Genomic_DNA"/>
</dbReference>
<organism evidence="1">
    <name type="scientific">Myoviridae sp. ct6F13</name>
    <dbReference type="NCBI Taxonomy" id="2827602"/>
    <lineage>
        <taxon>Viruses</taxon>
        <taxon>Duplodnaviria</taxon>
        <taxon>Heunggongvirae</taxon>
        <taxon>Uroviricota</taxon>
        <taxon>Caudoviricetes</taxon>
    </lineage>
</organism>
<evidence type="ECO:0000313" key="1">
    <source>
        <dbReference type="EMBL" id="DAD70042.1"/>
    </source>
</evidence>
<name>A0A8S5LJC6_9CAUD</name>
<accession>A0A8S5LJC6</accession>
<reference evidence="1" key="1">
    <citation type="journal article" date="2021" name="Proc. Natl. Acad. Sci. U.S.A.">
        <title>A Catalog of Tens of Thousands of Viruses from Human Metagenomes Reveals Hidden Associations with Chronic Diseases.</title>
        <authorList>
            <person name="Tisza M.J."/>
            <person name="Buck C.B."/>
        </authorList>
    </citation>
    <scope>NUCLEOTIDE SEQUENCE</scope>
    <source>
        <strain evidence="1">Ct6F13</strain>
    </source>
</reference>
<sequence length="29" mass="3298">MLPLSVFLLPLENQEIVQPSYLNTILKLA</sequence>